<keyword evidence="5 7" id="KW-1133">Transmembrane helix</keyword>
<name>A0AB73T1S8_9FIRM</name>
<dbReference type="Pfam" id="PF00528">
    <property type="entry name" value="BPD_transp_1"/>
    <property type="match status" value="1"/>
</dbReference>
<keyword evidence="4 7" id="KW-0812">Transmembrane</keyword>
<evidence type="ECO:0000256" key="4">
    <source>
        <dbReference type="ARBA" id="ARBA00022692"/>
    </source>
</evidence>
<dbReference type="SUPFAM" id="SSF161098">
    <property type="entry name" value="MetI-like"/>
    <property type="match status" value="1"/>
</dbReference>
<keyword evidence="2 7" id="KW-0813">Transport</keyword>
<evidence type="ECO:0000256" key="5">
    <source>
        <dbReference type="ARBA" id="ARBA00022989"/>
    </source>
</evidence>
<feature type="transmembrane region" description="Helical" evidence="7">
    <location>
        <begin position="12"/>
        <end position="33"/>
    </location>
</feature>
<dbReference type="EMBL" id="QGGY01000009">
    <property type="protein sequence ID" value="PWJ74332.1"/>
    <property type="molecule type" value="Genomic_DNA"/>
</dbReference>
<dbReference type="InterPro" id="IPR035906">
    <property type="entry name" value="MetI-like_sf"/>
</dbReference>
<keyword evidence="3" id="KW-1003">Cell membrane</keyword>
<dbReference type="CDD" id="cd06261">
    <property type="entry name" value="TM_PBP2"/>
    <property type="match status" value="1"/>
</dbReference>
<evidence type="ECO:0000256" key="6">
    <source>
        <dbReference type="ARBA" id="ARBA00023136"/>
    </source>
</evidence>
<comment type="subcellular location">
    <subcellularLocation>
        <location evidence="1 7">Cell membrane</location>
        <topology evidence="1 7">Multi-pass membrane protein</topology>
    </subcellularLocation>
</comment>
<evidence type="ECO:0000256" key="2">
    <source>
        <dbReference type="ARBA" id="ARBA00022448"/>
    </source>
</evidence>
<reference evidence="9 10" key="1">
    <citation type="submission" date="2018-05" db="EMBL/GenBank/DDBJ databases">
        <authorList>
            <person name="Goeker M."/>
            <person name="Huntemann M."/>
            <person name="Clum A."/>
            <person name="Pillay M."/>
            <person name="Palaniappan K."/>
            <person name="Varghese N."/>
            <person name="Mikhailova N."/>
            <person name="Stamatis D."/>
            <person name="Reddy T."/>
            <person name="Daum C."/>
            <person name="Shapiro N."/>
            <person name="Ivanova N."/>
            <person name="Kyrpides N."/>
            <person name="Woyke T."/>
        </authorList>
    </citation>
    <scope>NUCLEOTIDE SEQUENCE [LARGE SCALE GENOMIC DNA]</scope>
    <source>
        <strain evidence="9 10">DSM 26524</strain>
    </source>
</reference>
<keyword evidence="10" id="KW-1185">Reference proteome</keyword>
<keyword evidence="6 7" id="KW-0472">Membrane</keyword>
<sequence length="281" mass="31102">MKKKRIKPGRVLCYAFLTAMTIFSAFPLIYAFFGSFKSSVEFLNGGANILPAQWDFSSYAKAWKEANFARYTLNSLFISGMTVVLTLIVGSMASYVLARTSFRAKPAIIGLLGLVMFIPNVVLIFPIFKMCQSLNLMGNIWSIIITQTASGLPFLVILMQSYMVSISREIDEAAEMDGCSFFRLFYNIMLPLSKPILATVALFAFKNAWNSYLLPLALSLSKPEIRPLTVGVIALKDMGEGISAWNIMIAGSVLAVFPMVIVYLFMNRFFIEGITSGSVKG</sequence>
<evidence type="ECO:0000256" key="3">
    <source>
        <dbReference type="ARBA" id="ARBA00022475"/>
    </source>
</evidence>
<dbReference type="GO" id="GO:0005886">
    <property type="term" value="C:plasma membrane"/>
    <property type="evidence" value="ECO:0007669"/>
    <property type="project" value="UniProtKB-SubCell"/>
</dbReference>
<dbReference type="PROSITE" id="PS50928">
    <property type="entry name" value="ABC_TM1"/>
    <property type="match status" value="1"/>
</dbReference>
<evidence type="ECO:0000259" key="8">
    <source>
        <dbReference type="PROSITE" id="PS50928"/>
    </source>
</evidence>
<evidence type="ECO:0000256" key="7">
    <source>
        <dbReference type="RuleBase" id="RU363032"/>
    </source>
</evidence>
<comment type="caution">
    <text evidence="9">The sequence shown here is derived from an EMBL/GenBank/DDBJ whole genome shotgun (WGS) entry which is preliminary data.</text>
</comment>
<dbReference type="InterPro" id="IPR000515">
    <property type="entry name" value="MetI-like"/>
</dbReference>
<protein>
    <submittedName>
        <fullName evidence="9">ABC-type glycerol-3-phosphate transport system permease component</fullName>
    </submittedName>
</protein>
<evidence type="ECO:0000313" key="9">
    <source>
        <dbReference type="EMBL" id="PWJ74332.1"/>
    </source>
</evidence>
<accession>A0AB73T1S8</accession>
<organism evidence="9 10">
    <name type="scientific">Murimonas intestini</name>
    <dbReference type="NCBI Taxonomy" id="1337051"/>
    <lineage>
        <taxon>Bacteria</taxon>
        <taxon>Bacillati</taxon>
        <taxon>Bacillota</taxon>
        <taxon>Clostridia</taxon>
        <taxon>Lachnospirales</taxon>
        <taxon>Lachnospiraceae</taxon>
        <taxon>Murimonas</taxon>
    </lineage>
</organism>
<dbReference type="GO" id="GO:0055085">
    <property type="term" value="P:transmembrane transport"/>
    <property type="evidence" value="ECO:0007669"/>
    <property type="project" value="InterPro"/>
</dbReference>
<dbReference type="Proteomes" id="UP000245412">
    <property type="component" value="Unassembled WGS sequence"/>
</dbReference>
<proteinExistence type="inferred from homology"/>
<dbReference type="PANTHER" id="PTHR43744">
    <property type="entry name" value="ABC TRANSPORTER PERMEASE PROTEIN MG189-RELATED-RELATED"/>
    <property type="match status" value="1"/>
</dbReference>
<gene>
    <name evidence="9" type="ORF">C7383_10968</name>
</gene>
<dbReference type="RefSeq" id="WP_109747219.1">
    <property type="nucleotide sequence ID" value="NZ_CANTIO010000004.1"/>
</dbReference>
<feature type="transmembrane region" description="Helical" evidence="7">
    <location>
        <begin position="109"/>
        <end position="128"/>
    </location>
</feature>
<feature type="transmembrane region" description="Helical" evidence="7">
    <location>
        <begin position="76"/>
        <end position="97"/>
    </location>
</feature>
<feature type="transmembrane region" description="Helical" evidence="7">
    <location>
        <begin position="184"/>
        <end position="205"/>
    </location>
</feature>
<feature type="domain" description="ABC transmembrane type-1" evidence="8">
    <location>
        <begin position="72"/>
        <end position="266"/>
    </location>
</feature>
<feature type="transmembrane region" description="Helical" evidence="7">
    <location>
        <begin position="244"/>
        <end position="266"/>
    </location>
</feature>
<comment type="similarity">
    <text evidence="7">Belongs to the binding-protein-dependent transport system permease family.</text>
</comment>
<evidence type="ECO:0000256" key="1">
    <source>
        <dbReference type="ARBA" id="ARBA00004651"/>
    </source>
</evidence>
<dbReference type="AlphaFoldDB" id="A0AB73T1S8"/>
<evidence type="ECO:0000313" key="10">
    <source>
        <dbReference type="Proteomes" id="UP000245412"/>
    </source>
</evidence>
<dbReference type="Gene3D" id="1.10.3720.10">
    <property type="entry name" value="MetI-like"/>
    <property type="match status" value="1"/>
</dbReference>
<dbReference type="PANTHER" id="PTHR43744:SF12">
    <property type="entry name" value="ABC TRANSPORTER PERMEASE PROTEIN MG189-RELATED"/>
    <property type="match status" value="1"/>
</dbReference>
<feature type="transmembrane region" description="Helical" evidence="7">
    <location>
        <begin position="140"/>
        <end position="163"/>
    </location>
</feature>